<dbReference type="AlphaFoldDB" id="S7WNT7"/>
<sequence length="154" mass="18257">MDKQLEKFELWIRKMFENRQKSEVCYHNMDHSLQIVKKVAEIGEHYKLSTQEKEDLFFAGWMHDIGYWEGKGEGHELKGSEMAQDYLIELGLSQERVDRIKSLILATKIPQNPHNLLEEIICDADLFHLSSERFFEQTLLLKKEKQILALKKHL</sequence>
<organism evidence="2 3">
    <name type="scientific">Cyclobacterium qasimii M12-11B</name>
    <dbReference type="NCBI Taxonomy" id="641524"/>
    <lineage>
        <taxon>Bacteria</taxon>
        <taxon>Pseudomonadati</taxon>
        <taxon>Bacteroidota</taxon>
        <taxon>Cytophagia</taxon>
        <taxon>Cytophagales</taxon>
        <taxon>Cyclobacteriaceae</taxon>
        <taxon>Cyclobacterium</taxon>
    </lineage>
</organism>
<dbReference type="InterPro" id="IPR006674">
    <property type="entry name" value="HD_domain"/>
</dbReference>
<comment type="caution">
    <text evidence="2">The sequence shown here is derived from an EMBL/GenBank/DDBJ whole genome shotgun (WGS) entry which is preliminary data.</text>
</comment>
<name>S7WNT7_9BACT</name>
<dbReference type="eggNOG" id="COG4339">
    <property type="taxonomic scope" value="Bacteria"/>
</dbReference>
<protein>
    <recommendedName>
        <fullName evidence="1">HD domain-containing protein</fullName>
    </recommendedName>
</protein>
<dbReference type="EMBL" id="ATNM01000100">
    <property type="protein sequence ID" value="EPR68379.1"/>
    <property type="molecule type" value="Genomic_DNA"/>
</dbReference>
<accession>S7WNT7</accession>
<proteinExistence type="predicted"/>
<dbReference type="STRING" id="641524.ADICYQ_2575"/>
<dbReference type="Pfam" id="PF01966">
    <property type="entry name" value="HD"/>
    <property type="match status" value="1"/>
</dbReference>
<evidence type="ECO:0000259" key="1">
    <source>
        <dbReference type="Pfam" id="PF01966"/>
    </source>
</evidence>
<evidence type="ECO:0000313" key="2">
    <source>
        <dbReference type="EMBL" id="EPR68379.1"/>
    </source>
</evidence>
<dbReference type="RefSeq" id="WP_020893718.1">
    <property type="nucleotide sequence ID" value="NZ_ATNM01000100.1"/>
</dbReference>
<gene>
    <name evidence="2" type="ORF">ADICYQ_2575</name>
</gene>
<dbReference type="InterPro" id="IPR003607">
    <property type="entry name" value="HD/PDEase_dom"/>
</dbReference>
<evidence type="ECO:0000313" key="3">
    <source>
        <dbReference type="Proteomes" id="UP000014974"/>
    </source>
</evidence>
<reference evidence="2 3" key="1">
    <citation type="journal article" date="2013" name="Genome Announc.">
        <title>Draft Genome Sequence of Cyclobacterium qasimii Strain M12-11BT, Isolated from Arctic Marine Sediment.</title>
        <authorList>
            <person name="Shivaji S."/>
            <person name="Ara S."/>
            <person name="Singh A."/>
            <person name="Kumar Pinnaka A."/>
        </authorList>
    </citation>
    <scope>NUCLEOTIDE SEQUENCE [LARGE SCALE GENOMIC DNA]</scope>
    <source>
        <strain evidence="2 3">M12-11B</strain>
    </source>
</reference>
<dbReference type="Proteomes" id="UP000014974">
    <property type="component" value="Unassembled WGS sequence"/>
</dbReference>
<dbReference type="SUPFAM" id="SSF109604">
    <property type="entry name" value="HD-domain/PDEase-like"/>
    <property type="match status" value="1"/>
</dbReference>
<feature type="domain" description="HD" evidence="1">
    <location>
        <begin position="30"/>
        <end position="128"/>
    </location>
</feature>
<dbReference type="Gene3D" id="1.10.3210.10">
    <property type="entry name" value="Hypothetical protein af1432"/>
    <property type="match status" value="1"/>
</dbReference>
<dbReference type="CDD" id="cd00077">
    <property type="entry name" value="HDc"/>
    <property type="match status" value="1"/>
</dbReference>